<proteinExistence type="predicted"/>
<comment type="caution">
    <text evidence="1">The sequence shown here is derived from an EMBL/GenBank/DDBJ whole genome shotgun (WGS) entry which is preliminary data.</text>
</comment>
<evidence type="ECO:0000313" key="2">
    <source>
        <dbReference type="Proteomes" id="UP001473302"/>
    </source>
</evidence>
<organism evidence="1 2">
    <name type="scientific">Mucor flavus</name>
    <dbReference type="NCBI Taxonomy" id="439312"/>
    <lineage>
        <taxon>Eukaryota</taxon>
        <taxon>Fungi</taxon>
        <taxon>Fungi incertae sedis</taxon>
        <taxon>Mucoromycota</taxon>
        <taxon>Mucoromycotina</taxon>
        <taxon>Mucoromycetes</taxon>
        <taxon>Mucorales</taxon>
        <taxon>Mucorineae</taxon>
        <taxon>Mucoraceae</taxon>
        <taxon>Mucor</taxon>
    </lineage>
</organism>
<reference evidence="1 2" key="1">
    <citation type="submission" date="2024-04" db="EMBL/GenBank/DDBJ databases">
        <title>genome sequences of Mucor flavus KT1a and Helicostylum pulchrum KT1b strains isolated from the surface of a dry-aged beef.</title>
        <authorList>
            <person name="Toyotome T."/>
            <person name="Hosono M."/>
            <person name="Torimaru M."/>
            <person name="Fukuda K."/>
            <person name="Mikami N."/>
        </authorList>
    </citation>
    <scope>NUCLEOTIDE SEQUENCE [LARGE SCALE GENOMIC DNA]</scope>
    <source>
        <strain evidence="1 2">KT1a</strain>
    </source>
</reference>
<gene>
    <name evidence="1" type="ORF">MFLAVUS_005732</name>
</gene>
<accession>A0ABP9YZJ9</accession>
<dbReference type="Proteomes" id="UP001473302">
    <property type="component" value="Unassembled WGS sequence"/>
</dbReference>
<keyword evidence="2" id="KW-1185">Reference proteome</keyword>
<evidence type="ECO:0000313" key="1">
    <source>
        <dbReference type="EMBL" id="GAA5812281.1"/>
    </source>
</evidence>
<dbReference type="EMBL" id="BAABUK010000012">
    <property type="protein sequence ID" value="GAA5812281.1"/>
    <property type="molecule type" value="Genomic_DNA"/>
</dbReference>
<name>A0ABP9YZJ9_9FUNG</name>
<protein>
    <submittedName>
        <fullName evidence="1">Uncharacterized protein</fullName>
    </submittedName>
</protein>
<sequence>MRTPIYPTIEEFIRSKKQVKYAKLQEEFSNTDTIKKSIGKRNNGGLSCETEGHSSARSKLCINYNFTLKEIVRRDLGEKNQRYTISIPLQTFLNEGDDNGRLEEAKDKTKSLSIFLRKVMFKAKIFINYYILKYPENLVNDFFQQNFWYSLCRVVCKQLSVQEFQAKYTHIQHLEDLWTELNGYQNVDLIDVKISVIKRLVYEHVINQVLSSNPVVAVAENILTSLSQEVKDAVQVFIGPLIVELKNRLLSFDITKATQNSNPFGILQVLRHILSKYEALITENSIRETHDEQIFGLFPNPGLKWCYIKIDSQNVAGIFSGAALKKEADETLFHYAQRRFYKCFNFAKLKIKDGHLEDLPTDKGKMFLNGMYTDGYTCRLLFCRQYKPSLPVENFSLELEDFNVDEVKKYFRPCAVDPGRKDVFVSYHDSNDLRRLSSREYYAMGGTVRRQQKEQDRKRTSGIEQIKTHIPSPKTTSCLQYVSHLEYMFQHMDALFAARIKWLNYVASQRSIEEAVNILLNGSKKSHREMFQEGNPHKMPLIVFGDGLKNKSQVKYRGLRTGITDKLYRKLKSREKLGELSALDINEFKTSKVNLQFLLSNDLENLKCGEGDSARRIRQNRDVMASKNMFSITQSIWTGNDRPTVFQRQTATLNVVTSAHSGKSTA</sequence>